<name>A0ABP0IG02_9DINO</name>
<dbReference type="EMBL" id="CAXAMN010002836">
    <property type="protein sequence ID" value="CAK9001533.1"/>
    <property type="molecule type" value="Genomic_DNA"/>
</dbReference>
<dbReference type="Proteomes" id="UP001642484">
    <property type="component" value="Unassembled WGS sequence"/>
</dbReference>
<evidence type="ECO:0000313" key="2">
    <source>
        <dbReference type="Proteomes" id="UP001642484"/>
    </source>
</evidence>
<evidence type="ECO:0000313" key="1">
    <source>
        <dbReference type="EMBL" id="CAK9001533.1"/>
    </source>
</evidence>
<gene>
    <name evidence="1" type="ORF">CCMP2556_LOCUS6513</name>
</gene>
<keyword evidence="2" id="KW-1185">Reference proteome</keyword>
<protein>
    <submittedName>
        <fullName evidence="1">Uncharacterized protein</fullName>
    </submittedName>
</protein>
<organism evidence="1 2">
    <name type="scientific">Durusdinium trenchii</name>
    <dbReference type="NCBI Taxonomy" id="1381693"/>
    <lineage>
        <taxon>Eukaryota</taxon>
        <taxon>Sar</taxon>
        <taxon>Alveolata</taxon>
        <taxon>Dinophyceae</taxon>
        <taxon>Suessiales</taxon>
        <taxon>Symbiodiniaceae</taxon>
        <taxon>Durusdinium</taxon>
    </lineage>
</organism>
<reference evidence="1 2" key="1">
    <citation type="submission" date="2024-02" db="EMBL/GenBank/DDBJ databases">
        <authorList>
            <person name="Chen Y."/>
            <person name="Shah S."/>
            <person name="Dougan E. K."/>
            <person name="Thang M."/>
            <person name="Chan C."/>
        </authorList>
    </citation>
    <scope>NUCLEOTIDE SEQUENCE [LARGE SCALE GENOMIC DNA]</scope>
</reference>
<comment type="caution">
    <text evidence="1">The sequence shown here is derived from an EMBL/GenBank/DDBJ whole genome shotgun (WGS) entry which is preliminary data.</text>
</comment>
<sequence>MESTPVSLCSPRSQSPESHEVPFEWQLQESQKHELVGRALQLRSGEEWEELFRSILATRGVQRNIRFLEMSGRETEVKVQPHWRLAESVYPLLEDALGPVTPGMVRRICCYVGTTEIPGSSMVAMLPDEVTIVCKEESPTTTEDSEYDSDY</sequence>
<proteinExistence type="predicted"/>
<accession>A0ABP0IG02</accession>